<dbReference type="SUPFAM" id="SSF81383">
    <property type="entry name" value="F-box domain"/>
    <property type="match status" value="1"/>
</dbReference>
<dbReference type="SUPFAM" id="SSF52047">
    <property type="entry name" value="RNI-like"/>
    <property type="match status" value="1"/>
</dbReference>
<dbReference type="InterPro" id="IPR036047">
    <property type="entry name" value="F-box-like_dom_sf"/>
</dbReference>
<evidence type="ECO:0000313" key="3">
    <source>
        <dbReference type="Proteomes" id="UP000249390"/>
    </source>
</evidence>
<organism evidence="2 3">
    <name type="scientific">Cuscuta australis</name>
    <dbReference type="NCBI Taxonomy" id="267555"/>
    <lineage>
        <taxon>Eukaryota</taxon>
        <taxon>Viridiplantae</taxon>
        <taxon>Streptophyta</taxon>
        <taxon>Embryophyta</taxon>
        <taxon>Tracheophyta</taxon>
        <taxon>Spermatophyta</taxon>
        <taxon>Magnoliopsida</taxon>
        <taxon>eudicotyledons</taxon>
        <taxon>Gunneridae</taxon>
        <taxon>Pentapetalae</taxon>
        <taxon>asterids</taxon>
        <taxon>lamiids</taxon>
        <taxon>Solanales</taxon>
        <taxon>Convolvulaceae</taxon>
        <taxon>Cuscuteae</taxon>
        <taxon>Cuscuta</taxon>
        <taxon>Cuscuta subgen. Grammica</taxon>
        <taxon>Cuscuta sect. Cleistogrammica</taxon>
    </lineage>
</organism>
<keyword evidence="3" id="KW-1185">Reference proteome</keyword>
<dbReference type="CDD" id="cd22160">
    <property type="entry name" value="F-box_AtFBL13-like"/>
    <property type="match status" value="1"/>
</dbReference>
<dbReference type="InterPro" id="IPR032675">
    <property type="entry name" value="LRR_dom_sf"/>
</dbReference>
<dbReference type="PANTHER" id="PTHR31639">
    <property type="entry name" value="F-BOX PROTEIN-LIKE"/>
    <property type="match status" value="1"/>
</dbReference>
<evidence type="ECO:0000259" key="1">
    <source>
        <dbReference type="Pfam" id="PF00646"/>
    </source>
</evidence>
<dbReference type="InterPro" id="IPR001810">
    <property type="entry name" value="F-box_dom"/>
</dbReference>
<dbReference type="Pfam" id="PF00646">
    <property type="entry name" value="F-box"/>
    <property type="match status" value="1"/>
</dbReference>
<protein>
    <recommendedName>
        <fullName evidence="1">F-box domain-containing protein</fullName>
    </recommendedName>
</protein>
<dbReference type="AlphaFoldDB" id="A0A328EA49"/>
<dbReference type="InterPro" id="IPR053781">
    <property type="entry name" value="F-box_AtFBL13-like"/>
</dbReference>
<accession>A0A328EA49</accession>
<dbReference type="Proteomes" id="UP000249390">
    <property type="component" value="Unassembled WGS sequence"/>
</dbReference>
<name>A0A328EA49_9ASTE</name>
<sequence length="410" mass="47496">MSDYIKYRERRRGLFFEETDIYCATGMRDRISELPDDVLDHILGLLPIQEAARTAVLSTVWRDVWLSLSHLSFDQTFFNHIRNHYVKEASFLVVNKVLMKHKGPVRKFVFDFGFWRSSDSFRWPDFDQWLLLLTQNGVEEVFLSFGNCSAYILPDCMFSCQTLKKLHLNGVFVEPINAPCIFPNVVSLHLENARFGTPNHVGSAVNLPMLECLTCKRISDFNITAPKLKRLQIIPWTESPILPLKLNLKPIRHHQLGMVYLKSFAQELSRIGQDGTALNVEYLELKFCPRNDKEISAFVHLVGMCPKLCKLDVKCHGAESTSIEALLKHRDDSVAQTCKGVRALNVFCSFRGSMPEMQFFKWLVTRFPTLEKIVVFQTKRYCPNTELKNKRKFLRFLRSSSNAEMDYIHL</sequence>
<gene>
    <name evidence="2" type="ORF">DM860_013540</name>
</gene>
<evidence type="ECO:0000313" key="2">
    <source>
        <dbReference type="EMBL" id="RAL54844.1"/>
    </source>
</evidence>
<dbReference type="Gene3D" id="3.80.10.10">
    <property type="entry name" value="Ribonuclease Inhibitor"/>
    <property type="match status" value="1"/>
</dbReference>
<proteinExistence type="predicted"/>
<feature type="domain" description="F-box" evidence="1">
    <location>
        <begin position="31"/>
        <end position="69"/>
    </location>
</feature>
<dbReference type="EMBL" id="NQVE01000005">
    <property type="protein sequence ID" value="RAL54844.1"/>
    <property type="molecule type" value="Genomic_DNA"/>
</dbReference>
<dbReference type="PANTHER" id="PTHR31639:SF285">
    <property type="entry name" value="OS01G0730200 PROTEIN"/>
    <property type="match status" value="1"/>
</dbReference>
<comment type="caution">
    <text evidence="2">The sequence shown here is derived from an EMBL/GenBank/DDBJ whole genome shotgun (WGS) entry which is preliminary data.</text>
</comment>
<reference evidence="2 3" key="1">
    <citation type="submission" date="2018-06" db="EMBL/GenBank/DDBJ databases">
        <title>The Genome of Cuscuta australis (Dodder) Provides Insight into the Evolution of Plant Parasitism.</title>
        <authorList>
            <person name="Liu H."/>
        </authorList>
    </citation>
    <scope>NUCLEOTIDE SEQUENCE [LARGE SCALE GENOMIC DNA]</scope>
    <source>
        <strain evidence="3">cv. Yunnan</strain>
        <tissue evidence="2">Vines</tissue>
    </source>
</reference>